<protein>
    <submittedName>
        <fullName evidence="6">PLP-dependent aminotransferase family protein</fullName>
    </submittedName>
</protein>
<dbReference type="PANTHER" id="PTHR42790:SF19">
    <property type="entry name" value="KYNURENINE_ALPHA-AMINOADIPATE AMINOTRANSFERASE, MITOCHONDRIAL"/>
    <property type="match status" value="1"/>
</dbReference>
<dbReference type="Pfam" id="PF00155">
    <property type="entry name" value="Aminotran_1_2"/>
    <property type="match status" value="1"/>
</dbReference>
<evidence type="ECO:0000313" key="6">
    <source>
        <dbReference type="EMBL" id="QUF04051.1"/>
    </source>
</evidence>
<dbReference type="GO" id="GO:0030170">
    <property type="term" value="F:pyridoxal phosphate binding"/>
    <property type="evidence" value="ECO:0007669"/>
    <property type="project" value="InterPro"/>
</dbReference>
<keyword evidence="4" id="KW-0663">Pyridoxal phosphate</keyword>
<evidence type="ECO:0000256" key="4">
    <source>
        <dbReference type="ARBA" id="ARBA00022898"/>
    </source>
</evidence>
<organism evidence="6 7">
    <name type="scientific">Actinosynnema pretiosum subsp. pretiosum</name>
    <dbReference type="NCBI Taxonomy" id="103721"/>
    <lineage>
        <taxon>Bacteria</taxon>
        <taxon>Bacillati</taxon>
        <taxon>Actinomycetota</taxon>
        <taxon>Actinomycetes</taxon>
        <taxon>Pseudonocardiales</taxon>
        <taxon>Pseudonocardiaceae</taxon>
        <taxon>Actinosynnema</taxon>
    </lineage>
</organism>
<dbReference type="InterPro" id="IPR004839">
    <property type="entry name" value="Aminotransferase_I/II_large"/>
</dbReference>
<dbReference type="Gene3D" id="3.40.640.10">
    <property type="entry name" value="Type I PLP-dependent aspartate aminotransferase-like (Major domain)"/>
    <property type="match status" value="1"/>
</dbReference>
<evidence type="ECO:0000259" key="5">
    <source>
        <dbReference type="Pfam" id="PF00155"/>
    </source>
</evidence>
<name>A0AA45R3P3_9PSEU</name>
<evidence type="ECO:0000256" key="3">
    <source>
        <dbReference type="ARBA" id="ARBA00022679"/>
    </source>
</evidence>
<keyword evidence="3" id="KW-0808">Transferase</keyword>
<feature type="domain" description="Aminotransferase class I/classII large" evidence="5">
    <location>
        <begin position="72"/>
        <end position="420"/>
    </location>
</feature>
<dbReference type="GO" id="GO:1901605">
    <property type="term" value="P:alpha-amino acid metabolic process"/>
    <property type="evidence" value="ECO:0007669"/>
    <property type="project" value="TreeGrafter"/>
</dbReference>
<dbReference type="Gene3D" id="3.90.1150.10">
    <property type="entry name" value="Aspartate Aminotransferase, domain 1"/>
    <property type="match status" value="1"/>
</dbReference>
<dbReference type="Proteomes" id="UP000677152">
    <property type="component" value="Chromosome"/>
</dbReference>
<gene>
    <name evidence="6" type="ORF">KCV87_32680</name>
</gene>
<reference evidence="6" key="1">
    <citation type="submission" date="2021-04" db="EMBL/GenBank/DDBJ databases">
        <title>Genomic sequence of Actinosynnema pretiosum subsp. pretiosum ATCC 31280 (C-14919).</title>
        <authorList>
            <person name="Bai L."/>
            <person name="Wang X."/>
            <person name="Xiao Y."/>
        </authorList>
    </citation>
    <scope>NUCLEOTIDE SEQUENCE</scope>
    <source>
        <strain evidence="6">ATCC 31280</strain>
    </source>
</reference>
<dbReference type="InterPro" id="IPR015424">
    <property type="entry name" value="PyrdxlP-dep_Trfase"/>
</dbReference>
<keyword evidence="2 6" id="KW-0032">Aminotransferase</keyword>
<dbReference type="AlphaFoldDB" id="A0AA45R3P3"/>
<accession>A0AA45R3P3</accession>
<evidence type="ECO:0000256" key="2">
    <source>
        <dbReference type="ARBA" id="ARBA00022576"/>
    </source>
</evidence>
<sequence length="431" mass="47473">MDPLRAGDLHGSLTDPVLTSMEFLNEIANRHPDAVSFAPGRPYEEFFDVEALHRHLRAFHDHLVAEPGGDAARARRTLFQYGRTKGVIHELVARNLAVDEDVHVDPESVVVTVGCQEAMLLVLRALRADPRDVLLAVSPVYVGITGAARLVEMPVLGVRDGPEGLDLADLVARIRRARADGLRPRALYVVPDFANPSGATLPVDLRRELLRVVAEEDLLVLEDNPYRLFGAGDDRLPTLKALDGERVVYLGSYAKTAFPGARVGYVVADQPVDLGDGRAWSLADQLSRIKSMVTVNTSPVSQALIGGLLLEHGFDLAKANLREIEVYRRNRALVLAGLAARMPDAAERGVRWNSPAGGFFITLTVPFPVDDRLLDHSAREHRVLWTPMHHFHGDGRPLPHLRLSVSLLTPDEIERGLDRLVAFIEEQLAGR</sequence>
<dbReference type="EMBL" id="CP073249">
    <property type="protein sequence ID" value="QUF04051.1"/>
    <property type="molecule type" value="Genomic_DNA"/>
</dbReference>
<dbReference type="CDD" id="cd00609">
    <property type="entry name" value="AAT_like"/>
    <property type="match status" value="1"/>
</dbReference>
<comment type="cofactor">
    <cofactor evidence="1">
        <name>pyridoxal 5'-phosphate</name>
        <dbReference type="ChEBI" id="CHEBI:597326"/>
    </cofactor>
</comment>
<dbReference type="InterPro" id="IPR015421">
    <property type="entry name" value="PyrdxlP-dep_Trfase_major"/>
</dbReference>
<dbReference type="SUPFAM" id="SSF53383">
    <property type="entry name" value="PLP-dependent transferases"/>
    <property type="match status" value="1"/>
</dbReference>
<dbReference type="GO" id="GO:0008483">
    <property type="term" value="F:transaminase activity"/>
    <property type="evidence" value="ECO:0007669"/>
    <property type="project" value="UniProtKB-KW"/>
</dbReference>
<evidence type="ECO:0000256" key="1">
    <source>
        <dbReference type="ARBA" id="ARBA00001933"/>
    </source>
</evidence>
<proteinExistence type="predicted"/>
<dbReference type="PANTHER" id="PTHR42790">
    <property type="entry name" value="AMINOTRANSFERASE"/>
    <property type="match status" value="1"/>
</dbReference>
<dbReference type="InterPro" id="IPR050859">
    <property type="entry name" value="Class-I_PLP-dep_aminotransf"/>
</dbReference>
<dbReference type="InterPro" id="IPR015422">
    <property type="entry name" value="PyrdxlP-dep_Trfase_small"/>
</dbReference>
<evidence type="ECO:0000313" key="7">
    <source>
        <dbReference type="Proteomes" id="UP000677152"/>
    </source>
</evidence>